<dbReference type="EMBL" id="CM008964">
    <property type="protein sequence ID" value="PNW85946.1"/>
    <property type="molecule type" value="Genomic_DNA"/>
</dbReference>
<dbReference type="AlphaFoldDB" id="A0A2K3DZH2"/>
<reference evidence="1 2" key="1">
    <citation type="journal article" date="2007" name="Science">
        <title>The Chlamydomonas genome reveals the evolution of key animal and plant functions.</title>
        <authorList>
            <person name="Merchant S.S."/>
            <person name="Prochnik S.E."/>
            <person name="Vallon O."/>
            <person name="Harris E.H."/>
            <person name="Karpowicz S.J."/>
            <person name="Witman G.B."/>
            <person name="Terry A."/>
            <person name="Salamov A."/>
            <person name="Fritz-Laylin L.K."/>
            <person name="Marechal-Drouard L."/>
            <person name="Marshall W.F."/>
            <person name="Qu L.H."/>
            <person name="Nelson D.R."/>
            <person name="Sanderfoot A.A."/>
            <person name="Spalding M.H."/>
            <person name="Kapitonov V.V."/>
            <person name="Ren Q."/>
            <person name="Ferris P."/>
            <person name="Lindquist E."/>
            <person name="Shapiro H."/>
            <person name="Lucas S.M."/>
            <person name="Grimwood J."/>
            <person name="Schmutz J."/>
            <person name="Cardol P."/>
            <person name="Cerutti H."/>
            <person name="Chanfreau G."/>
            <person name="Chen C.L."/>
            <person name="Cognat V."/>
            <person name="Croft M.T."/>
            <person name="Dent R."/>
            <person name="Dutcher S."/>
            <person name="Fernandez E."/>
            <person name="Fukuzawa H."/>
            <person name="Gonzalez-Ballester D."/>
            <person name="Gonzalez-Halphen D."/>
            <person name="Hallmann A."/>
            <person name="Hanikenne M."/>
            <person name="Hippler M."/>
            <person name="Inwood W."/>
            <person name="Jabbari K."/>
            <person name="Kalanon M."/>
            <person name="Kuras R."/>
            <person name="Lefebvre P.A."/>
            <person name="Lemaire S.D."/>
            <person name="Lobanov A.V."/>
            <person name="Lohr M."/>
            <person name="Manuell A."/>
            <person name="Meier I."/>
            <person name="Mets L."/>
            <person name="Mittag M."/>
            <person name="Mittelmeier T."/>
            <person name="Moroney J.V."/>
            <person name="Moseley J."/>
            <person name="Napoli C."/>
            <person name="Nedelcu A.M."/>
            <person name="Niyogi K."/>
            <person name="Novoselov S.V."/>
            <person name="Paulsen I.T."/>
            <person name="Pazour G."/>
            <person name="Purton S."/>
            <person name="Ral J.P."/>
            <person name="Riano-Pachon D.M."/>
            <person name="Riekhof W."/>
            <person name="Rymarquis L."/>
            <person name="Schroda M."/>
            <person name="Stern D."/>
            <person name="Umen J."/>
            <person name="Willows R."/>
            <person name="Wilson N."/>
            <person name="Zimmer S.L."/>
            <person name="Allmer J."/>
            <person name="Balk J."/>
            <person name="Bisova K."/>
            <person name="Chen C.J."/>
            <person name="Elias M."/>
            <person name="Gendler K."/>
            <person name="Hauser C."/>
            <person name="Lamb M.R."/>
            <person name="Ledford H."/>
            <person name="Long J.C."/>
            <person name="Minagawa J."/>
            <person name="Page M.D."/>
            <person name="Pan J."/>
            <person name="Pootakham W."/>
            <person name="Roje S."/>
            <person name="Rose A."/>
            <person name="Stahlberg E."/>
            <person name="Terauchi A.M."/>
            <person name="Yang P."/>
            <person name="Ball S."/>
            <person name="Bowler C."/>
            <person name="Dieckmann C.L."/>
            <person name="Gladyshev V.N."/>
            <person name="Green P."/>
            <person name="Jorgensen R."/>
            <person name="Mayfield S."/>
            <person name="Mueller-Roeber B."/>
            <person name="Rajamani S."/>
            <person name="Sayre R.T."/>
            <person name="Brokstein P."/>
            <person name="Dubchak I."/>
            <person name="Goodstein D."/>
            <person name="Hornick L."/>
            <person name="Huang Y.W."/>
            <person name="Jhaveri J."/>
            <person name="Luo Y."/>
            <person name="Martinez D."/>
            <person name="Ngau W.C."/>
            <person name="Otillar B."/>
            <person name="Poliakov A."/>
            <person name="Porter A."/>
            <person name="Szajkowski L."/>
            <person name="Werner G."/>
            <person name="Zhou K."/>
            <person name="Grigoriev I.V."/>
            <person name="Rokhsar D.S."/>
            <person name="Grossman A.R."/>
        </authorList>
    </citation>
    <scope>NUCLEOTIDE SEQUENCE [LARGE SCALE GENOMIC DNA]</scope>
    <source>
        <strain evidence="2">CC-503</strain>
    </source>
</reference>
<keyword evidence="2" id="KW-1185">Reference proteome</keyword>
<sequence>MDVDASCRAPHLRVARTHNLRRSCGRRERTCTPHHTLQTVGKHCGADVDCGGCGGLGIAQRSTARAPAAVETIRSCLVFASRQQQPAEASVRSGERCSAQTCGQRSLPGIAVCVCVCACV</sequence>
<dbReference type="Proteomes" id="UP000006906">
    <property type="component" value="Chromosome 3"/>
</dbReference>
<dbReference type="InParanoid" id="A0A2K3DZH2"/>
<proteinExistence type="predicted"/>
<name>A0A2K3DZH2_CHLRE</name>
<protein>
    <submittedName>
        <fullName evidence="1">Uncharacterized protein</fullName>
    </submittedName>
</protein>
<dbReference type="Gramene" id="PNW85946">
    <property type="protein sequence ID" value="PNW85946"/>
    <property type="gene ID" value="CHLRE_03g198851v5"/>
</dbReference>
<dbReference type="GeneID" id="66052975"/>
<dbReference type="KEGG" id="cre:CHLRE_03g198851v5"/>
<evidence type="ECO:0000313" key="1">
    <source>
        <dbReference type="EMBL" id="PNW85946.1"/>
    </source>
</evidence>
<evidence type="ECO:0000313" key="2">
    <source>
        <dbReference type="Proteomes" id="UP000006906"/>
    </source>
</evidence>
<accession>A0A2K3DZH2</accession>
<gene>
    <name evidence="1" type="ORF">CHLRE_03g198851v5</name>
</gene>
<organism evidence="1 2">
    <name type="scientific">Chlamydomonas reinhardtii</name>
    <name type="common">Chlamydomonas smithii</name>
    <dbReference type="NCBI Taxonomy" id="3055"/>
    <lineage>
        <taxon>Eukaryota</taxon>
        <taxon>Viridiplantae</taxon>
        <taxon>Chlorophyta</taxon>
        <taxon>core chlorophytes</taxon>
        <taxon>Chlorophyceae</taxon>
        <taxon>CS clade</taxon>
        <taxon>Chlamydomonadales</taxon>
        <taxon>Chlamydomonadaceae</taxon>
        <taxon>Chlamydomonas</taxon>
    </lineage>
</organism>
<dbReference type="RefSeq" id="XP_042926605.1">
    <property type="nucleotide sequence ID" value="XM_043061299.1"/>
</dbReference>